<feature type="binding site" evidence="9">
    <location>
        <position position="130"/>
    </location>
    <ligand>
        <name>ATP</name>
        <dbReference type="ChEBI" id="CHEBI:30616"/>
    </ligand>
</feature>
<dbReference type="Gene3D" id="3.40.50.620">
    <property type="entry name" value="HUPs"/>
    <property type="match status" value="1"/>
</dbReference>
<feature type="binding site" evidence="9">
    <location>
        <position position="37"/>
    </location>
    <ligand>
        <name>ATP</name>
        <dbReference type="ChEBI" id="CHEBI:30616"/>
    </ligand>
</feature>
<dbReference type="FunFam" id="2.30.30.280:FF:000001">
    <property type="entry name" value="tRNA-specific 2-thiouridylase MnmA"/>
    <property type="match status" value="1"/>
</dbReference>
<feature type="domain" description="tRNA-specific 2-thiouridylase MnmA-like central" evidence="11">
    <location>
        <begin position="207"/>
        <end position="268"/>
    </location>
</feature>
<evidence type="ECO:0000259" key="10">
    <source>
        <dbReference type="Pfam" id="PF20258"/>
    </source>
</evidence>
<proteinExistence type="inferred from homology"/>
<keyword evidence="1 9" id="KW-0820">tRNA-binding</keyword>
<name>A0A1G1XWG7_9BACT</name>
<dbReference type="AlphaFoldDB" id="A0A1G1XWG7"/>
<feature type="site" description="Interaction with tRNA" evidence="9">
    <location>
        <position position="332"/>
    </location>
</feature>
<accession>A0A1G1XWG7</accession>
<dbReference type="GO" id="GO:0005737">
    <property type="term" value="C:cytoplasm"/>
    <property type="evidence" value="ECO:0007669"/>
    <property type="project" value="UniProtKB-SubCell"/>
</dbReference>
<protein>
    <recommendedName>
        <fullName evidence="9">tRNA-specific 2-thiouridylase MnmA</fullName>
        <ecNumber evidence="9">2.8.1.13</ecNumber>
    </recommendedName>
</protein>
<dbReference type="STRING" id="1797533.A2731_00015"/>
<sequence length="352" mass="40082">MKRKKEKVCIAMSGGIDSSVAAAILKKQGYDCVGIFMKFWSDQEGTQKVINKCCSIESFETARKVSHQLNFPIYTLNFKQPFKKQVVDDFLSQFQSGLTPNPCINCNKFIKFDLLWQKARVLGCNYLATGHYIKKTTNQLLRAKDKNKDQSYFLYNLKQSQLKHLLFPLGNYTKTQVRAMAKKWNLPAKNRPESQEICFVSGKSHNEFLKHHLKLKPGSIVTTQGKTVGQHKGLPLYTLGQRKGIKVGGIGPFYVVKMNYKTNTLIVSEKKDNSLLYHKIFRIKNTNWINGKPRKTLNCEVKIRHQAPSVKCKIINNQVTLSKPLRAITPGQSAVFYKNQQLLGGGVIDKTF</sequence>
<feature type="domain" description="tRNA-specific 2-thiouridylase MnmA-like C-terminal" evidence="10">
    <location>
        <begin position="279"/>
        <end position="348"/>
    </location>
</feature>
<dbReference type="FunFam" id="3.40.50.620:FF:000115">
    <property type="entry name" value="tRNA-specific 2-thiouridylase MnmA"/>
    <property type="match status" value="1"/>
</dbReference>
<organism evidence="12 13">
    <name type="scientific">Candidatus Buchananbacteria bacterium RIFCSPHIGHO2_01_FULL_39_8</name>
    <dbReference type="NCBI Taxonomy" id="1797533"/>
    <lineage>
        <taxon>Bacteria</taxon>
        <taxon>Candidatus Buchananiibacteriota</taxon>
    </lineage>
</organism>
<feature type="binding site" evidence="9">
    <location>
        <begin position="11"/>
        <end position="18"/>
    </location>
    <ligand>
        <name>ATP</name>
        <dbReference type="ChEBI" id="CHEBI:30616"/>
    </ligand>
</feature>
<evidence type="ECO:0000256" key="1">
    <source>
        <dbReference type="ARBA" id="ARBA00022555"/>
    </source>
</evidence>
<dbReference type="InterPro" id="IPR023382">
    <property type="entry name" value="MnmA-like_central_sf"/>
</dbReference>
<comment type="function">
    <text evidence="9">Catalyzes the 2-thiolation of uridine at the wobble position (U34) of tRNA, leading to the formation of s(2)U34.</text>
</comment>
<dbReference type="Pfam" id="PF20259">
    <property type="entry name" value="tRNA_Me_trans_M"/>
    <property type="match status" value="1"/>
</dbReference>
<keyword evidence="9" id="KW-0963">Cytoplasm</keyword>
<dbReference type="GO" id="GO:0103016">
    <property type="term" value="F:tRNA-uridine 2-sulfurtransferase activity"/>
    <property type="evidence" value="ECO:0007669"/>
    <property type="project" value="UniProtKB-EC"/>
</dbReference>
<evidence type="ECO:0000259" key="11">
    <source>
        <dbReference type="Pfam" id="PF20259"/>
    </source>
</evidence>
<evidence type="ECO:0000313" key="13">
    <source>
        <dbReference type="Proteomes" id="UP000176241"/>
    </source>
</evidence>
<dbReference type="InterPro" id="IPR046885">
    <property type="entry name" value="MnmA-like_C"/>
</dbReference>
<feature type="region of interest" description="Interaction with tRNA" evidence="9">
    <location>
        <begin position="148"/>
        <end position="150"/>
    </location>
</feature>
<keyword evidence="7" id="KW-1015">Disulfide bond</keyword>
<evidence type="ECO:0000256" key="9">
    <source>
        <dbReference type="HAMAP-Rule" id="MF_00144"/>
    </source>
</evidence>
<dbReference type="Proteomes" id="UP000176241">
    <property type="component" value="Unassembled WGS sequence"/>
</dbReference>
<dbReference type="Gene3D" id="2.30.30.280">
    <property type="entry name" value="Adenine nucleotide alpha hydrolases-like domains"/>
    <property type="match status" value="1"/>
</dbReference>
<evidence type="ECO:0000256" key="2">
    <source>
        <dbReference type="ARBA" id="ARBA00022679"/>
    </source>
</evidence>
<evidence type="ECO:0000256" key="6">
    <source>
        <dbReference type="ARBA" id="ARBA00022884"/>
    </source>
</evidence>
<evidence type="ECO:0000256" key="5">
    <source>
        <dbReference type="ARBA" id="ARBA00022840"/>
    </source>
</evidence>
<gene>
    <name evidence="9" type="primary">mnmA</name>
    <name evidence="12" type="ORF">A2731_00015</name>
</gene>
<dbReference type="PANTHER" id="PTHR11933">
    <property type="entry name" value="TRNA 5-METHYLAMINOMETHYL-2-THIOURIDYLATE -METHYLTRANSFERASE"/>
    <property type="match status" value="1"/>
</dbReference>
<dbReference type="InterPro" id="IPR046884">
    <property type="entry name" value="MnmA-like_central"/>
</dbReference>
<keyword evidence="2 9" id="KW-0808">Transferase</keyword>
<comment type="catalytic activity">
    <reaction evidence="8 9">
        <text>S-sulfanyl-L-cysteinyl-[protein] + uridine(34) in tRNA + AH2 + ATP = 2-thiouridine(34) in tRNA + L-cysteinyl-[protein] + A + AMP + diphosphate + H(+)</text>
        <dbReference type="Rhea" id="RHEA:47032"/>
        <dbReference type="Rhea" id="RHEA-COMP:10131"/>
        <dbReference type="Rhea" id="RHEA-COMP:11726"/>
        <dbReference type="Rhea" id="RHEA-COMP:11727"/>
        <dbReference type="Rhea" id="RHEA-COMP:11728"/>
        <dbReference type="ChEBI" id="CHEBI:13193"/>
        <dbReference type="ChEBI" id="CHEBI:15378"/>
        <dbReference type="ChEBI" id="CHEBI:17499"/>
        <dbReference type="ChEBI" id="CHEBI:29950"/>
        <dbReference type="ChEBI" id="CHEBI:30616"/>
        <dbReference type="ChEBI" id="CHEBI:33019"/>
        <dbReference type="ChEBI" id="CHEBI:61963"/>
        <dbReference type="ChEBI" id="CHEBI:65315"/>
        <dbReference type="ChEBI" id="CHEBI:87170"/>
        <dbReference type="ChEBI" id="CHEBI:456215"/>
        <dbReference type="EC" id="2.8.1.13"/>
    </reaction>
</comment>
<dbReference type="InterPro" id="IPR014729">
    <property type="entry name" value="Rossmann-like_a/b/a_fold"/>
</dbReference>
<feature type="active site" description="Nucleophile" evidence="9">
    <location>
        <position position="106"/>
    </location>
</feature>
<dbReference type="GO" id="GO:0005524">
    <property type="term" value="F:ATP binding"/>
    <property type="evidence" value="ECO:0007669"/>
    <property type="project" value="UniProtKB-KW"/>
</dbReference>
<evidence type="ECO:0000256" key="8">
    <source>
        <dbReference type="ARBA" id="ARBA00051542"/>
    </source>
</evidence>
<dbReference type="EMBL" id="MHIC01000029">
    <property type="protein sequence ID" value="OGY44342.1"/>
    <property type="molecule type" value="Genomic_DNA"/>
</dbReference>
<dbReference type="Pfam" id="PF03054">
    <property type="entry name" value="tRNA_Me_trans"/>
    <property type="match status" value="1"/>
</dbReference>
<dbReference type="InterPro" id="IPR004506">
    <property type="entry name" value="MnmA-like"/>
</dbReference>
<dbReference type="GO" id="GO:0000049">
    <property type="term" value="F:tRNA binding"/>
    <property type="evidence" value="ECO:0007669"/>
    <property type="project" value="UniProtKB-KW"/>
</dbReference>
<dbReference type="NCBIfam" id="TIGR00420">
    <property type="entry name" value="trmU"/>
    <property type="match status" value="1"/>
</dbReference>
<feature type="site" description="Interaction with tRNA" evidence="9">
    <location>
        <position position="131"/>
    </location>
</feature>
<dbReference type="Gene3D" id="2.40.30.10">
    <property type="entry name" value="Translation factors"/>
    <property type="match status" value="1"/>
</dbReference>
<keyword evidence="4 9" id="KW-0547">Nucleotide-binding</keyword>
<dbReference type="PANTHER" id="PTHR11933:SF5">
    <property type="entry name" value="MITOCHONDRIAL TRNA-SPECIFIC 2-THIOURIDYLASE 1"/>
    <property type="match status" value="1"/>
</dbReference>
<comment type="similarity">
    <text evidence="9">Belongs to the MnmA/TRMU family.</text>
</comment>
<dbReference type="SUPFAM" id="SSF52402">
    <property type="entry name" value="Adenine nucleotide alpha hydrolases-like"/>
    <property type="match status" value="1"/>
</dbReference>
<evidence type="ECO:0000256" key="3">
    <source>
        <dbReference type="ARBA" id="ARBA00022694"/>
    </source>
</evidence>
<keyword evidence="6 9" id="KW-0694">RNA-binding</keyword>
<dbReference type="CDD" id="cd01998">
    <property type="entry name" value="MnmA_TRMU-like"/>
    <property type="match status" value="1"/>
</dbReference>
<dbReference type="Pfam" id="PF20258">
    <property type="entry name" value="tRNA_Me_trans_C"/>
    <property type="match status" value="1"/>
</dbReference>
<evidence type="ECO:0000256" key="4">
    <source>
        <dbReference type="ARBA" id="ARBA00022741"/>
    </source>
</evidence>
<dbReference type="EC" id="2.8.1.13" evidence="9"/>
<reference evidence="12 13" key="1">
    <citation type="journal article" date="2016" name="Nat. Commun.">
        <title>Thousands of microbial genomes shed light on interconnected biogeochemical processes in an aquifer system.</title>
        <authorList>
            <person name="Anantharaman K."/>
            <person name="Brown C.T."/>
            <person name="Hug L.A."/>
            <person name="Sharon I."/>
            <person name="Castelle C.J."/>
            <person name="Probst A.J."/>
            <person name="Thomas B.C."/>
            <person name="Singh A."/>
            <person name="Wilkins M.J."/>
            <person name="Karaoz U."/>
            <person name="Brodie E.L."/>
            <person name="Williams K.H."/>
            <person name="Hubbard S.S."/>
            <person name="Banfield J.F."/>
        </authorList>
    </citation>
    <scope>NUCLEOTIDE SEQUENCE [LARGE SCALE GENOMIC DNA]</scope>
</reference>
<evidence type="ECO:0000256" key="7">
    <source>
        <dbReference type="ARBA" id="ARBA00023157"/>
    </source>
</evidence>
<dbReference type="GO" id="GO:0002143">
    <property type="term" value="P:tRNA wobble position uridine thiolation"/>
    <property type="evidence" value="ECO:0007669"/>
    <property type="project" value="TreeGrafter"/>
</dbReference>
<comment type="caution">
    <text evidence="12">The sequence shown here is derived from an EMBL/GenBank/DDBJ whole genome shotgun (WGS) entry which is preliminary data.</text>
</comment>
<keyword evidence="5 9" id="KW-0067">ATP-binding</keyword>
<dbReference type="HAMAP" id="MF_00144">
    <property type="entry name" value="tRNA_thiouridyl_MnmA"/>
    <property type="match status" value="1"/>
</dbReference>
<evidence type="ECO:0000313" key="12">
    <source>
        <dbReference type="EMBL" id="OGY44342.1"/>
    </source>
</evidence>
<feature type="active site" description="Cysteine persulfide intermediate" evidence="9">
    <location>
        <position position="198"/>
    </location>
</feature>
<dbReference type="NCBIfam" id="NF001138">
    <property type="entry name" value="PRK00143.1"/>
    <property type="match status" value="1"/>
</dbReference>
<comment type="subcellular location">
    <subcellularLocation>
        <location evidence="9">Cytoplasm</location>
    </subcellularLocation>
</comment>
<comment type="caution">
    <text evidence="9">Lacks conserved residue(s) required for the propagation of feature annotation.</text>
</comment>
<keyword evidence="3 9" id="KW-0819">tRNA processing</keyword>